<accession>A0A2Z4FKP4</accession>
<organism evidence="10 11">
    <name type="scientific">Bradymonas sediminis</name>
    <dbReference type="NCBI Taxonomy" id="1548548"/>
    <lineage>
        <taxon>Bacteria</taxon>
        <taxon>Deltaproteobacteria</taxon>
        <taxon>Bradymonadales</taxon>
        <taxon>Bradymonadaceae</taxon>
        <taxon>Bradymonas</taxon>
    </lineage>
</organism>
<dbReference type="EMBL" id="CP030032">
    <property type="protein sequence ID" value="AWV89462.1"/>
    <property type="molecule type" value="Genomic_DNA"/>
</dbReference>
<evidence type="ECO:0000256" key="5">
    <source>
        <dbReference type="ARBA" id="ARBA00022989"/>
    </source>
</evidence>
<keyword evidence="11" id="KW-1185">Reference proteome</keyword>
<sequence length="194" mass="20922">MFDELRRAKEEAEELDLTPVMNLFMVLIPFLLMGAAFFTVGVIPTSTPNHTPGGSNAPPNPASVSASLVIEPDELRLTFSSADVDPAQLDQLSTQWSVENGEMPAQKLQDHLRSVKQKYPKSTTLIVLPSGDLPYQKLVSVLDKTREFKSGATPEGDPIYTELFPVTVFSKLIKEDPAEAAGDDAPGAPAGEAP</sequence>
<evidence type="ECO:0000256" key="1">
    <source>
        <dbReference type="ARBA" id="ARBA00004162"/>
    </source>
</evidence>
<evidence type="ECO:0000256" key="9">
    <source>
        <dbReference type="SAM" id="Phobius"/>
    </source>
</evidence>
<keyword evidence="3" id="KW-1003">Cell membrane</keyword>
<dbReference type="InterPro" id="IPR003400">
    <property type="entry name" value="ExbD"/>
</dbReference>
<dbReference type="Pfam" id="PF02472">
    <property type="entry name" value="ExbD"/>
    <property type="match status" value="1"/>
</dbReference>
<reference evidence="10 11" key="1">
    <citation type="submission" date="2018-06" db="EMBL/GenBank/DDBJ databases">
        <title>Lujinxingia sediminis gen. nov. sp. nov., a new facultative anaerobic member of the class Deltaproteobacteria, and proposal of Lujinxingaceae fam. nov.</title>
        <authorList>
            <person name="Guo L.-Y."/>
            <person name="Li C.-M."/>
            <person name="Wang S."/>
            <person name="Du Z.-J."/>
        </authorList>
    </citation>
    <scope>NUCLEOTIDE SEQUENCE [LARGE SCALE GENOMIC DNA]</scope>
    <source>
        <strain evidence="10 11">FA350</strain>
    </source>
</reference>
<evidence type="ECO:0000313" key="11">
    <source>
        <dbReference type="Proteomes" id="UP000249799"/>
    </source>
</evidence>
<dbReference type="OrthoDB" id="6400125at2"/>
<gene>
    <name evidence="10" type="ORF">DN745_08965</name>
</gene>
<evidence type="ECO:0000256" key="3">
    <source>
        <dbReference type="ARBA" id="ARBA00022475"/>
    </source>
</evidence>
<keyword evidence="7" id="KW-0653">Protein transport</keyword>
<evidence type="ECO:0000256" key="8">
    <source>
        <dbReference type="SAM" id="MobiDB-lite"/>
    </source>
</evidence>
<evidence type="ECO:0000256" key="7">
    <source>
        <dbReference type="RuleBase" id="RU003879"/>
    </source>
</evidence>
<keyword evidence="6 9" id="KW-0472">Membrane</keyword>
<dbReference type="GO" id="GO:0005886">
    <property type="term" value="C:plasma membrane"/>
    <property type="evidence" value="ECO:0007669"/>
    <property type="project" value="UniProtKB-SubCell"/>
</dbReference>
<evidence type="ECO:0000256" key="6">
    <source>
        <dbReference type="ARBA" id="ARBA00023136"/>
    </source>
</evidence>
<name>A0A2Z4FKP4_9DELT</name>
<dbReference type="GO" id="GO:0022857">
    <property type="term" value="F:transmembrane transporter activity"/>
    <property type="evidence" value="ECO:0007669"/>
    <property type="project" value="InterPro"/>
</dbReference>
<dbReference type="AlphaFoldDB" id="A0A2Z4FKP4"/>
<dbReference type="RefSeq" id="WP_111334104.1">
    <property type="nucleotide sequence ID" value="NZ_CP030032.1"/>
</dbReference>
<proteinExistence type="inferred from homology"/>
<comment type="similarity">
    <text evidence="2 7">Belongs to the ExbD/TolR family.</text>
</comment>
<keyword evidence="7" id="KW-0813">Transport</keyword>
<evidence type="ECO:0000313" key="10">
    <source>
        <dbReference type="EMBL" id="AWV89462.1"/>
    </source>
</evidence>
<feature type="transmembrane region" description="Helical" evidence="9">
    <location>
        <begin position="20"/>
        <end position="43"/>
    </location>
</feature>
<dbReference type="Proteomes" id="UP000249799">
    <property type="component" value="Chromosome"/>
</dbReference>
<evidence type="ECO:0000256" key="2">
    <source>
        <dbReference type="ARBA" id="ARBA00005811"/>
    </source>
</evidence>
<protein>
    <submittedName>
        <fullName evidence="10">Uncharacterized protein</fullName>
    </submittedName>
</protein>
<dbReference type="GO" id="GO:0015031">
    <property type="term" value="P:protein transport"/>
    <property type="evidence" value="ECO:0007669"/>
    <property type="project" value="UniProtKB-KW"/>
</dbReference>
<keyword evidence="4 7" id="KW-0812">Transmembrane</keyword>
<evidence type="ECO:0000256" key="4">
    <source>
        <dbReference type="ARBA" id="ARBA00022692"/>
    </source>
</evidence>
<dbReference type="KEGG" id="bsed:DN745_08965"/>
<keyword evidence="5 9" id="KW-1133">Transmembrane helix</keyword>
<feature type="region of interest" description="Disordered" evidence="8">
    <location>
        <begin position="175"/>
        <end position="194"/>
    </location>
</feature>
<comment type="subcellular location">
    <subcellularLocation>
        <location evidence="1">Cell membrane</location>
        <topology evidence="1">Single-pass membrane protein</topology>
    </subcellularLocation>
    <subcellularLocation>
        <location evidence="7">Cell membrane</location>
        <topology evidence="7">Single-pass type II membrane protein</topology>
    </subcellularLocation>
</comment>
<feature type="compositionally biased region" description="Low complexity" evidence="8">
    <location>
        <begin position="179"/>
        <end position="194"/>
    </location>
</feature>